<proteinExistence type="predicted"/>
<sequence>MTYQGSSIPLISTRCCEPELPYEYEVARGWWELPRSIYLPLQQGGRCQVLFAGRPGSAAGPDVRDAVLRFISGPDPVLEEVGRVVGDVEFHVRASDWRTHAHDVDPMYNNVCLHIVLVCDDAQPTRRQDGRVVPTCSLADVPLGRKLVSLPLVEEICWPCQQLNVQQRDALLRRAGLLRFEAKSHRLLEELHTMDPARFQGLDAYDACLFLALAEALGYGRDRLTFRALGLRLLMGRGEIAEPLGRSLCPQPLDLARLHVLMNLLSRWRDVGIWRTLRNCLCPTSGQADYARMLANLRASFTAIELSQARTDILLCNVVLPFAAAVALLEHNQALAECARVLYLHHPGLPSNYITRSMCKQLQLSTEPRGSCQQQGLHYIYQQTCREKQCHSCIIGSQRI</sequence>
<dbReference type="Proteomes" id="UP000287224">
    <property type="component" value="Unassembled WGS sequence"/>
</dbReference>
<evidence type="ECO:0008006" key="3">
    <source>
        <dbReference type="Google" id="ProtNLM"/>
    </source>
</evidence>
<gene>
    <name evidence="1" type="ORF">KDAU_15990</name>
</gene>
<organism evidence="1 2">
    <name type="scientific">Dictyobacter aurantiacus</name>
    <dbReference type="NCBI Taxonomy" id="1936993"/>
    <lineage>
        <taxon>Bacteria</taxon>
        <taxon>Bacillati</taxon>
        <taxon>Chloroflexota</taxon>
        <taxon>Ktedonobacteria</taxon>
        <taxon>Ktedonobacterales</taxon>
        <taxon>Dictyobacteraceae</taxon>
        <taxon>Dictyobacter</taxon>
    </lineage>
</organism>
<name>A0A401ZBL2_9CHLR</name>
<keyword evidence="2" id="KW-1185">Reference proteome</keyword>
<protein>
    <recommendedName>
        <fullName evidence="3">DUF2851 domain-containing protein</fullName>
    </recommendedName>
</protein>
<accession>A0A401ZBL2</accession>
<comment type="caution">
    <text evidence="1">The sequence shown here is derived from an EMBL/GenBank/DDBJ whole genome shotgun (WGS) entry which is preliminary data.</text>
</comment>
<evidence type="ECO:0000313" key="2">
    <source>
        <dbReference type="Proteomes" id="UP000287224"/>
    </source>
</evidence>
<evidence type="ECO:0000313" key="1">
    <source>
        <dbReference type="EMBL" id="GCE04270.1"/>
    </source>
</evidence>
<dbReference type="Pfam" id="PF11013">
    <property type="entry name" value="DUF2851"/>
    <property type="match status" value="1"/>
</dbReference>
<dbReference type="AlphaFoldDB" id="A0A401ZBL2"/>
<dbReference type="EMBL" id="BIFQ01000001">
    <property type="protein sequence ID" value="GCE04270.1"/>
    <property type="molecule type" value="Genomic_DNA"/>
</dbReference>
<reference evidence="2" key="1">
    <citation type="submission" date="2018-12" db="EMBL/GenBank/DDBJ databases">
        <title>Tengunoibacter tsumagoiensis gen. nov., sp. nov., Dictyobacter kobayashii sp. nov., D. alpinus sp. nov., and D. joshuensis sp. nov. and description of Dictyobacteraceae fam. nov. within the order Ktedonobacterales isolated from Tengu-no-mugimeshi.</title>
        <authorList>
            <person name="Wang C.M."/>
            <person name="Zheng Y."/>
            <person name="Sakai Y."/>
            <person name="Toyoda A."/>
            <person name="Minakuchi Y."/>
            <person name="Abe K."/>
            <person name="Yokota A."/>
            <person name="Yabe S."/>
        </authorList>
    </citation>
    <scope>NUCLEOTIDE SEQUENCE [LARGE SCALE GENOMIC DNA]</scope>
    <source>
        <strain evidence="2">S-27</strain>
    </source>
</reference>
<dbReference type="InterPro" id="IPR021272">
    <property type="entry name" value="DUF2851"/>
</dbReference>